<dbReference type="InterPro" id="IPR033877">
    <property type="entry name" value="Frm2/Hbn1"/>
</dbReference>
<keyword evidence="2" id="KW-0963">Cytoplasm</keyword>
<comment type="subcellular location">
    <subcellularLocation>
        <location evidence="1">Cytoplasm</location>
    </subcellularLocation>
</comment>
<dbReference type="InterPro" id="IPR029479">
    <property type="entry name" value="Nitroreductase"/>
</dbReference>
<dbReference type="PANTHER" id="PTHR43035">
    <property type="entry name" value="FATTY ACID REPRESSION MUTANT PROTEIN 2-RELATED"/>
    <property type="match status" value="1"/>
</dbReference>
<evidence type="ECO:0000256" key="3">
    <source>
        <dbReference type="ARBA" id="ARBA00023002"/>
    </source>
</evidence>
<dbReference type="GO" id="GO:0016491">
    <property type="term" value="F:oxidoreductase activity"/>
    <property type="evidence" value="ECO:0007669"/>
    <property type="project" value="UniProtKB-KW"/>
</dbReference>
<evidence type="ECO:0000313" key="6">
    <source>
        <dbReference type="Proteomes" id="UP000682811"/>
    </source>
</evidence>
<sequence length="206" mass="23805">MSSSTQTFSPVIEALKKRRSFYAISKENVSSDERIQHILEETVKYVPSSFNSQTARVVLLLGTNHDRLWDITKETLRQVVNNEEAFKSTDQKIEAFKNGYATVLFFEDMDIVRNLQNQFASYKDNFPIWSNQSSGMVQLIVWTLLENEGFGASLQHYNPLIDEKVQQEWNIPSSWKLIAQMPFGKPTASPGEKEFMPIEERVKVFK</sequence>
<dbReference type="PANTHER" id="PTHR43035:SF1">
    <property type="entry name" value="FATTY ACID REPRESSION MUTANT PROTEIN 2-RELATED"/>
    <property type="match status" value="1"/>
</dbReference>
<keyword evidence="3" id="KW-0560">Oxidoreductase</keyword>
<dbReference type="Gene3D" id="3.40.109.10">
    <property type="entry name" value="NADH Oxidase"/>
    <property type="match status" value="1"/>
</dbReference>
<gene>
    <name evidence="5" type="ORF">J34TS1_57300</name>
</gene>
<evidence type="ECO:0000259" key="4">
    <source>
        <dbReference type="Pfam" id="PF00881"/>
    </source>
</evidence>
<dbReference type="InterPro" id="IPR000415">
    <property type="entry name" value="Nitroreductase-like"/>
</dbReference>
<feature type="domain" description="Nitroreductase" evidence="4">
    <location>
        <begin position="15"/>
        <end position="185"/>
    </location>
</feature>
<dbReference type="AlphaFoldDB" id="A0A920CU44"/>
<dbReference type="GO" id="GO:0034599">
    <property type="term" value="P:cellular response to oxidative stress"/>
    <property type="evidence" value="ECO:0007669"/>
    <property type="project" value="InterPro"/>
</dbReference>
<evidence type="ECO:0000256" key="1">
    <source>
        <dbReference type="ARBA" id="ARBA00004496"/>
    </source>
</evidence>
<name>A0A920CU44_9BACL</name>
<reference evidence="5 6" key="1">
    <citation type="submission" date="2021-03" db="EMBL/GenBank/DDBJ databases">
        <title>Antimicrobial resistance genes in bacteria isolated from Japanese honey, and their potential for conferring macrolide and lincosamide resistance in the American foulbrood pathogen Paenibacillus larvae.</title>
        <authorList>
            <person name="Okamoto M."/>
            <person name="Kumagai M."/>
            <person name="Kanamori H."/>
            <person name="Takamatsu D."/>
        </authorList>
    </citation>
    <scope>NUCLEOTIDE SEQUENCE [LARGE SCALE GENOMIC DNA]</scope>
    <source>
        <strain evidence="5 6">J34TS1</strain>
    </source>
</reference>
<evidence type="ECO:0000256" key="2">
    <source>
        <dbReference type="ARBA" id="ARBA00022490"/>
    </source>
</evidence>
<protein>
    <submittedName>
        <fullName evidence="5">Nitroreductase</fullName>
    </submittedName>
</protein>
<dbReference type="Pfam" id="PF00881">
    <property type="entry name" value="Nitroreductase"/>
    <property type="match status" value="1"/>
</dbReference>
<dbReference type="GO" id="GO:0005737">
    <property type="term" value="C:cytoplasm"/>
    <property type="evidence" value="ECO:0007669"/>
    <property type="project" value="UniProtKB-SubCell"/>
</dbReference>
<dbReference type="EMBL" id="BORT01000041">
    <property type="protein sequence ID" value="GIO50965.1"/>
    <property type="molecule type" value="Genomic_DNA"/>
</dbReference>
<dbReference type="RefSeq" id="WP_194233961.1">
    <property type="nucleotide sequence ID" value="NZ_AP025343.1"/>
</dbReference>
<keyword evidence="6" id="KW-1185">Reference proteome</keyword>
<dbReference type="Proteomes" id="UP000682811">
    <property type="component" value="Unassembled WGS sequence"/>
</dbReference>
<dbReference type="FunFam" id="3.40.109.10:FF:000001">
    <property type="entry name" value="Nitroreductase family"/>
    <property type="match status" value="1"/>
</dbReference>
<dbReference type="CDD" id="cd02140">
    <property type="entry name" value="Frm2-like"/>
    <property type="match status" value="1"/>
</dbReference>
<accession>A0A920CU44</accession>
<dbReference type="SUPFAM" id="SSF55469">
    <property type="entry name" value="FMN-dependent nitroreductase-like"/>
    <property type="match status" value="1"/>
</dbReference>
<comment type="caution">
    <text evidence="5">The sequence shown here is derived from an EMBL/GenBank/DDBJ whole genome shotgun (WGS) entry which is preliminary data.</text>
</comment>
<evidence type="ECO:0000313" key="5">
    <source>
        <dbReference type="EMBL" id="GIO50965.1"/>
    </source>
</evidence>
<organism evidence="5 6">
    <name type="scientific">Paenibacillus azoreducens</name>
    <dbReference type="NCBI Taxonomy" id="116718"/>
    <lineage>
        <taxon>Bacteria</taxon>
        <taxon>Bacillati</taxon>
        <taxon>Bacillota</taxon>
        <taxon>Bacilli</taxon>
        <taxon>Bacillales</taxon>
        <taxon>Paenibacillaceae</taxon>
        <taxon>Paenibacillus</taxon>
    </lineage>
</organism>
<proteinExistence type="predicted"/>